<dbReference type="EMBL" id="CM056797">
    <property type="protein sequence ID" value="KAJ8712746.1"/>
    <property type="molecule type" value="Genomic_DNA"/>
</dbReference>
<name>A0ACC2QEA0_9NEOP</name>
<organism evidence="1 2">
    <name type="scientific">Mythimna loreyi</name>
    <dbReference type="NCBI Taxonomy" id="667449"/>
    <lineage>
        <taxon>Eukaryota</taxon>
        <taxon>Metazoa</taxon>
        <taxon>Ecdysozoa</taxon>
        <taxon>Arthropoda</taxon>
        <taxon>Hexapoda</taxon>
        <taxon>Insecta</taxon>
        <taxon>Pterygota</taxon>
        <taxon>Neoptera</taxon>
        <taxon>Endopterygota</taxon>
        <taxon>Lepidoptera</taxon>
        <taxon>Glossata</taxon>
        <taxon>Ditrysia</taxon>
        <taxon>Noctuoidea</taxon>
        <taxon>Noctuidae</taxon>
        <taxon>Noctuinae</taxon>
        <taxon>Hadenini</taxon>
        <taxon>Mythimna</taxon>
    </lineage>
</organism>
<accession>A0ACC2QEA0</accession>
<proteinExistence type="predicted"/>
<dbReference type="Proteomes" id="UP001231649">
    <property type="component" value="Chromosome 21"/>
</dbReference>
<comment type="caution">
    <text evidence="1">The sequence shown here is derived from an EMBL/GenBank/DDBJ whole genome shotgun (WGS) entry which is preliminary data.</text>
</comment>
<evidence type="ECO:0000313" key="1">
    <source>
        <dbReference type="EMBL" id="KAJ8712746.1"/>
    </source>
</evidence>
<gene>
    <name evidence="1" type="ORF">PYW08_008050</name>
</gene>
<keyword evidence="2" id="KW-1185">Reference proteome</keyword>
<evidence type="ECO:0000313" key="2">
    <source>
        <dbReference type="Proteomes" id="UP001231649"/>
    </source>
</evidence>
<reference evidence="1" key="1">
    <citation type="submission" date="2023-03" db="EMBL/GenBank/DDBJ databases">
        <title>Chromosome-level genomes of two armyworms, Mythimna separata and Mythimna loreyi, provide insights into the biosynthesis and reception of sex pheromones.</title>
        <authorList>
            <person name="Zhao H."/>
        </authorList>
    </citation>
    <scope>NUCLEOTIDE SEQUENCE</scope>
    <source>
        <strain evidence="1">BeijingLab</strain>
    </source>
</reference>
<protein>
    <submittedName>
        <fullName evidence="1">Uncharacterized protein</fullName>
    </submittedName>
</protein>
<sequence>MDEFFGKKYVLVDSENFEEYLIFIGVGYFSRKVALKLNQAQILTRNDDGTYTYQFLSPMANTTITFTSGEEFEELKADGTKVQAVITIVDNIMIHIQTDPNGKISQHVREFYADKMIVTTTAEGLAKIVKRYYVAEQSPTAGVEDSLQESIIDDSGLPPKSA</sequence>